<evidence type="ECO:0000259" key="1">
    <source>
        <dbReference type="Pfam" id="PF23645"/>
    </source>
</evidence>
<dbReference type="RefSeq" id="XP_017989160.1">
    <property type="nucleotide sequence ID" value="XM_018133677.1"/>
</dbReference>
<dbReference type="GeneID" id="28725506"/>
<name>A0A0X8HVG6_9SACH</name>
<organism evidence="3 4">
    <name type="scientific">Eremothecium sinecaudum</name>
    <dbReference type="NCBI Taxonomy" id="45286"/>
    <lineage>
        <taxon>Eukaryota</taxon>
        <taxon>Fungi</taxon>
        <taxon>Dikarya</taxon>
        <taxon>Ascomycota</taxon>
        <taxon>Saccharomycotina</taxon>
        <taxon>Saccharomycetes</taxon>
        <taxon>Saccharomycetales</taxon>
        <taxon>Saccharomycetaceae</taxon>
        <taxon>Eremothecium</taxon>
    </lineage>
</organism>
<dbReference type="InterPro" id="IPR055425">
    <property type="entry name" value="IgD1_Trs65"/>
</dbReference>
<dbReference type="OrthoDB" id="4048430at2759"/>
<reference evidence="3 4" key="1">
    <citation type="submission" date="2016-01" db="EMBL/GenBank/DDBJ databases">
        <title>Genome sequence of the yeast Holleya sinecauda.</title>
        <authorList>
            <person name="Dietrich F.S."/>
        </authorList>
    </citation>
    <scope>NUCLEOTIDE SEQUENCE [LARGE SCALE GENOMIC DNA]</scope>
    <source>
        <strain evidence="3 4">ATCC 58844</strain>
    </source>
</reference>
<dbReference type="PANTHER" id="PTHR28159">
    <property type="entry name" value="TRAFFICKING PROTEIN PARTICLE COMPLEX II-SPECIFIC SUBUNIT 65"/>
    <property type="match status" value="1"/>
</dbReference>
<sequence>MKLLVPISDLDLSLETPLEELETLHCSRRFVIFDENLPVYLHYNPTSCKPKKLTVNINEAVVYEGSDASIWKAAGPPGFRLWKLDEQLIRNKIFHTNLCMNNSNKNRMTLKLEYQVIDENEVPTTFVPDNEILPTFKQLKLHEKRPNDVVNENVLKEEFVSLPIHTLLTMRLRNLTLSSRNTILSSLDFQASMAICEFIPDPEMMISSIRYELVDDISSVVVYPMWEIEFPLTVTKFDSHSINYQLPENKNRPHRVRITVEYQLKREHQMHPIVTVWDTEVSLRKTIQTLRETSLALPSQPSTGYTTPYIGSTASFAGPGGFQRYSSSASCLHQSGLKLGSGVTFKIRDLKEPVPCGREFPLILQIDNASTFSLNLVIYYSSVRAQQSQDIRLKMNYEGIILLSNDYKVPPIAPGETYEVELNCIGIIPGYYHNLRGLKVVNLDTNEVIHIGRNVSITII</sequence>
<accession>A0A0X8HVG6</accession>
<dbReference type="STRING" id="45286.A0A0X8HVG6"/>
<dbReference type="PANTHER" id="PTHR28159:SF1">
    <property type="entry name" value="TRAFFICKING PROTEIN PARTICLE COMPLEX II-SPECIFIC SUBUNIT 65"/>
    <property type="match status" value="1"/>
</dbReference>
<dbReference type="EMBL" id="CP014247">
    <property type="protein sequence ID" value="AMD22164.1"/>
    <property type="molecule type" value="Genomic_DNA"/>
</dbReference>
<dbReference type="AlphaFoldDB" id="A0A0X8HVG6"/>
<dbReference type="InterPro" id="IPR024662">
    <property type="entry name" value="Trs65"/>
</dbReference>
<evidence type="ECO:0000259" key="2">
    <source>
        <dbReference type="Pfam" id="PF23646"/>
    </source>
</evidence>
<evidence type="ECO:0000313" key="3">
    <source>
        <dbReference type="EMBL" id="AMD22164.1"/>
    </source>
</evidence>
<protein>
    <submittedName>
        <fullName evidence="3">HGL176Wp</fullName>
    </submittedName>
</protein>
<dbReference type="Pfam" id="PF23645">
    <property type="entry name" value="IgD1_Trs65"/>
    <property type="match status" value="1"/>
</dbReference>
<proteinExistence type="predicted"/>
<feature type="domain" description="Trafficking protein particle complex II-specific subunit 65 IgD1" evidence="1">
    <location>
        <begin position="18"/>
        <end position="122"/>
    </location>
</feature>
<feature type="domain" description="Trafficking protein particle complex II-specific subunit 65 IgD2" evidence="2">
    <location>
        <begin position="167"/>
        <end position="281"/>
    </location>
</feature>
<dbReference type="GO" id="GO:0005802">
    <property type="term" value="C:trans-Golgi network"/>
    <property type="evidence" value="ECO:0007669"/>
    <property type="project" value="TreeGrafter"/>
</dbReference>
<evidence type="ECO:0000313" key="4">
    <source>
        <dbReference type="Proteomes" id="UP000243052"/>
    </source>
</evidence>
<dbReference type="GO" id="GO:1990071">
    <property type="term" value="C:TRAPPII protein complex"/>
    <property type="evidence" value="ECO:0007669"/>
    <property type="project" value="InterPro"/>
</dbReference>
<keyword evidence="4" id="KW-1185">Reference proteome</keyword>
<dbReference type="InterPro" id="IPR055426">
    <property type="entry name" value="IgD2_Trs65"/>
</dbReference>
<dbReference type="Pfam" id="PF23646">
    <property type="entry name" value="IgD2_Trs65"/>
    <property type="match status" value="1"/>
</dbReference>
<gene>
    <name evidence="3" type="ORF">AW171_hschr74187</name>
</gene>
<dbReference type="GO" id="GO:0006891">
    <property type="term" value="P:intra-Golgi vesicle-mediated transport"/>
    <property type="evidence" value="ECO:0007669"/>
    <property type="project" value="InterPro"/>
</dbReference>
<dbReference type="Proteomes" id="UP000243052">
    <property type="component" value="Chromosome vii"/>
</dbReference>